<sequence>MAEHGPERVTCEQATALLLDYITGELSEAITQVLERHLGCCVDCAVFLRTYRETIRATRTLQYEDIPAELQNRLLETLQTKIGGAPPQ</sequence>
<dbReference type="InterPro" id="IPR027383">
    <property type="entry name" value="Znf_put"/>
</dbReference>
<comment type="caution">
    <text evidence="2">The sequence shown here is derived from an EMBL/GenBank/DDBJ whole genome shotgun (WGS) entry which is preliminary data.</text>
</comment>
<evidence type="ECO:0000259" key="1">
    <source>
        <dbReference type="Pfam" id="PF13490"/>
    </source>
</evidence>
<dbReference type="InterPro" id="IPR041916">
    <property type="entry name" value="Anti_sigma_zinc_sf"/>
</dbReference>
<accession>A0A937W296</accession>
<evidence type="ECO:0000313" key="2">
    <source>
        <dbReference type="EMBL" id="MBM3225619.1"/>
    </source>
</evidence>
<name>A0A937W296_UNCTE</name>
<dbReference type="EMBL" id="VGLS01000632">
    <property type="protein sequence ID" value="MBM3225619.1"/>
    <property type="molecule type" value="Genomic_DNA"/>
</dbReference>
<dbReference type="Gene3D" id="1.10.10.1320">
    <property type="entry name" value="Anti-sigma factor, zinc-finger domain"/>
    <property type="match status" value="1"/>
</dbReference>
<dbReference type="Proteomes" id="UP000712673">
    <property type="component" value="Unassembled WGS sequence"/>
</dbReference>
<dbReference type="Pfam" id="PF13490">
    <property type="entry name" value="zf-HC2"/>
    <property type="match status" value="1"/>
</dbReference>
<protein>
    <submittedName>
        <fullName evidence="2">Zf-HC2 domain-containing protein</fullName>
    </submittedName>
</protein>
<dbReference type="AlphaFoldDB" id="A0A937W296"/>
<evidence type="ECO:0000313" key="3">
    <source>
        <dbReference type="Proteomes" id="UP000712673"/>
    </source>
</evidence>
<feature type="domain" description="Putative zinc-finger" evidence="1">
    <location>
        <begin position="11"/>
        <end position="45"/>
    </location>
</feature>
<proteinExistence type="predicted"/>
<organism evidence="2 3">
    <name type="scientific">Tectimicrobiota bacterium</name>
    <dbReference type="NCBI Taxonomy" id="2528274"/>
    <lineage>
        <taxon>Bacteria</taxon>
        <taxon>Pseudomonadati</taxon>
        <taxon>Nitrospinota/Tectimicrobiota group</taxon>
        <taxon>Candidatus Tectimicrobiota</taxon>
    </lineage>
</organism>
<reference evidence="2" key="1">
    <citation type="submission" date="2019-03" db="EMBL/GenBank/DDBJ databases">
        <title>Lake Tanganyika Metagenome-Assembled Genomes (MAGs).</title>
        <authorList>
            <person name="Tran P."/>
        </authorList>
    </citation>
    <scope>NUCLEOTIDE SEQUENCE</scope>
    <source>
        <strain evidence="2">K_DeepCast_65m_m2_066</strain>
    </source>
</reference>
<gene>
    <name evidence="2" type="ORF">FJZ47_17720</name>
</gene>